<keyword evidence="5" id="KW-1185">Reference proteome</keyword>
<dbReference type="InterPro" id="IPR029052">
    <property type="entry name" value="Metallo-depent_PP-like"/>
</dbReference>
<evidence type="ECO:0000313" key="4">
    <source>
        <dbReference type="EMBL" id="TLD92013.1"/>
    </source>
</evidence>
<dbReference type="InterPro" id="IPR027417">
    <property type="entry name" value="P-loop_NTPase"/>
</dbReference>
<feature type="region of interest" description="Disordered" evidence="1">
    <location>
        <begin position="318"/>
        <end position="344"/>
    </location>
</feature>
<evidence type="ECO:0000259" key="2">
    <source>
        <dbReference type="SMART" id="SM00156"/>
    </source>
</evidence>
<accession>A0A347VXI8</accession>
<dbReference type="InterPro" id="IPR004843">
    <property type="entry name" value="Calcineurin-like_PHP"/>
</dbReference>
<evidence type="ECO:0000313" key="3">
    <source>
        <dbReference type="EMBL" id="MWV70063.1"/>
    </source>
</evidence>
<dbReference type="PANTHER" id="PTHR11668">
    <property type="entry name" value="SERINE/THREONINE PROTEIN PHOSPHATASE"/>
    <property type="match status" value="1"/>
</dbReference>
<gene>
    <name evidence="3" type="ORF">DCO61_08640</name>
    <name evidence="4" type="ORF">LS64_010910</name>
</gene>
<reference evidence="4" key="3">
    <citation type="submission" date="2018-04" db="EMBL/GenBank/DDBJ databases">
        <authorList>
            <person name="Sheh A."/>
            <person name="Shen Z."/>
            <person name="Mannion A.J."/>
            <person name="Fox J.G."/>
        </authorList>
    </citation>
    <scope>NUCLEOTIDE SEQUENCE</scope>
    <source>
        <strain evidence="4">MIT 97-6194</strain>
    </source>
</reference>
<dbReference type="PANTHER" id="PTHR11668:SF496">
    <property type="entry name" value="SERINE_THREONINE-PROTEIN PHOSPHATASE"/>
    <property type="match status" value="1"/>
</dbReference>
<evidence type="ECO:0000313" key="5">
    <source>
        <dbReference type="Proteomes" id="UP000029714"/>
    </source>
</evidence>
<sequence length="983" mass="113605">MRYLLLTRGMPFCGKSEWIAKHNLQDYTLSLLDFKRLLVAPSLSESGRLFMDFSGCEKAAFAMLFSALESRMSRGEFIVIKDNHISKSYFSNYKEIAKTYNYRILIVDFSDVGLDEIKKRNAYFSGVLDSKHLTSKGNFRFYENTESKNKDSKKLEIMESNMQNSHSHFLSQSIPTHPPFCKINTKSANANFANNVNENIESRFYENAESKNVENQNKKDSIDSKSQNSQLRDSYQSIPARPPICKTEMNLSTANFADNVNENIESRFYESNEIDNLDSKNNENSQDNFPLDSMSRPFPPTENLKENYPANFANAQDSIESKNKDSKNNQTHVENEKNIESTHEKVYTNDELDALYDELKNGEIPIKCDVIAPDEVTKMLTLEPKSLNGYKVIHHIGDIQGSFAVLKKYIQKIKDNEFYIFLGDYIDRGFQNYEVLRFLISIMDKKNVVLLEGNHEKWLNDWANNRDIDSREFRLNTQVELESKGFSKADAKRFYNKLLPFFFYRFHDKRILCTHGGLSNMPRHLLLLSANQCIHGVGGYLNTNAVAASFSKNTPKNYYQFFGHRNKSELPIRIHERNFIMESKVEFGGFLRIVQLSQNGFKDCSLRNAIFVSKEQKDSKVAVQKYFDSLEKHNTRVTFSRFKNMALVSYPAKISSDVIASAFGFSPCVVDEKEWAIVARGFSFSLDFNKKFALDLNSYLDSIKLPLRIYSRTRGIPAFISYYKGEFFYFLDSILQQNLPLFLQQKSAKKALGELLKKGNFTLHFVLDSKNSFILQDVFCNASSLPQFELVESVARVLNVAYNECVFMFESLGEYKDFLKTLRAFNADLSKSLDLDSMQSLESNFLESKLPKSTNSIILNEYKFSPLIAFDNVGGFTTLPMCLNSECNALLQMIKIWKLQGEISKLQWINNAFRERFFAWFVPFSNENEWKNIPNEWIINKFLESIESRFYKNTESKHDFTTQSLAMITNIESKKGEYYGSKL</sequence>
<feature type="compositionally biased region" description="Polar residues" evidence="1">
    <location>
        <begin position="224"/>
        <end position="237"/>
    </location>
</feature>
<name>A0A347VXI8_9HELI</name>
<feature type="compositionally biased region" description="Basic and acidic residues" evidence="1">
    <location>
        <begin position="209"/>
        <end position="223"/>
    </location>
</feature>
<dbReference type="InterPro" id="IPR006186">
    <property type="entry name" value="Ser/Thr-sp_prot-phosphatase"/>
</dbReference>
<dbReference type="PRINTS" id="PR00114">
    <property type="entry name" value="STPHPHTASE"/>
</dbReference>
<dbReference type="EMBL" id="JRMP02000024">
    <property type="protein sequence ID" value="TLD92013.1"/>
    <property type="molecule type" value="Genomic_DNA"/>
</dbReference>
<dbReference type="RefSeq" id="WP_052062687.1">
    <property type="nucleotide sequence ID" value="NZ_JRMP02000024.1"/>
</dbReference>
<dbReference type="SUPFAM" id="SSF56300">
    <property type="entry name" value="Metallo-dependent phosphatases"/>
    <property type="match status" value="1"/>
</dbReference>
<dbReference type="Proteomes" id="UP000477070">
    <property type="component" value="Unassembled WGS sequence"/>
</dbReference>
<dbReference type="AlphaFoldDB" id="A0A347VXI8"/>
<feature type="domain" description="Serine/threonine specific protein phosphatases" evidence="2">
    <location>
        <begin position="364"/>
        <end position="646"/>
    </location>
</feature>
<organism evidence="4 5">
    <name type="scientific">Helicobacter saguini</name>
    <dbReference type="NCBI Taxonomy" id="1548018"/>
    <lineage>
        <taxon>Bacteria</taxon>
        <taxon>Pseudomonadati</taxon>
        <taxon>Campylobacterota</taxon>
        <taxon>Epsilonproteobacteria</taxon>
        <taxon>Campylobacterales</taxon>
        <taxon>Helicobacteraceae</taxon>
        <taxon>Helicobacter</taxon>
    </lineage>
</organism>
<evidence type="ECO:0000313" key="6">
    <source>
        <dbReference type="Proteomes" id="UP000477070"/>
    </source>
</evidence>
<evidence type="ECO:0000256" key="1">
    <source>
        <dbReference type="SAM" id="MobiDB-lite"/>
    </source>
</evidence>
<feature type="compositionally biased region" description="Basic and acidic residues" evidence="1">
    <location>
        <begin position="319"/>
        <end position="344"/>
    </location>
</feature>
<dbReference type="InterPro" id="IPR050341">
    <property type="entry name" value="PP1_catalytic_subunit"/>
</dbReference>
<reference evidence="3 6" key="4">
    <citation type="submission" date="2019-12" db="EMBL/GenBank/DDBJ databases">
        <title>Multi-Generational Helicobacter saguini Isolates.</title>
        <authorList>
            <person name="Mannion A."/>
            <person name="Shen Z."/>
            <person name="Fox J.G."/>
        </authorList>
    </citation>
    <scope>NUCLEOTIDE SEQUENCE [LARGE SCALE GENOMIC DNA]</scope>
    <source>
        <strain evidence="3">16-048</strain>
        <strain evidence="6">16-048 (F4)</strain>
    </source>
</reference>
<reference evidence="4 5" key="1">
    <citation type="journal article" date="2014" name="Genome Announc.">
        <title>Draft genome sequences of eight enterohepatic helicobacter species isolated from both laboratory and wild rodents.</title>
        <authorList>
            <person name="Sheh A."/>
            <person name="Shen Z."/>
            <person name="Fox J.G."/>
        </authorList>
    </citation>
    <scope>NUCLEOTIDE SEQUENCE [LARGE SCALE GENOMIC DNA]</scope>
    <source>
        <strain evidence="4 5">MIT 97-6194</strain>
    </source>
</reference>
<feature type="region of interest" description="Disordered" evidence="1">
    <location>
        <begin position="209"/>
        <end position="242"/>
    </location>
</feature>
<reference evidence="4 5" key="2">
    <citation type="journal article" date="2016" name="Infect. Immun.">
        <title>Helicobacter saguini, a Novel Helicobacter Isolated from Cotton-Top Tamarins with Ulcerative Colitis, Has Proinflammatory Properties and Induces Typhlocolitis and Dysplasia in Gnotobiotic IL-10-/- Mice.</title>
        <authorList>
            <person name="Shen Z."/>
            <person name="Mannion A."/>
            <person name="Whary M.T."/>
            <person name="Muthupalani S."/>
            <person name="Sheh A."/>
            <person name="Feng Y."/>
            <person name="Gong G."/>
            <person name="Vandamme P."/>
            <person name="Holcombe H.R."/>
            <person name="Paster B.J."/>
            <person name="Fox J.G."/>
        </authorList>
    </citation>
    <scope>NUCLEOTIDE SEQUENCE [LARGE SCALE GENOMIC DNA]</scope>
    <source>
        <strain evidence="4 5">MIT 97-6194</strain>
    </source>
</reference>
<dbReference type="SMART" id="SM00156">
    <property type="entry name" value="PP2Ac"/>
    <property type="match status" value="1"/>
</dbReference>
<dbReference type="EMBL" id="QBIU01000001">
    <property type="protein sequence ID" value="MWV70063.1"/>
    <property type="molecule type" value="Genomic_DNA"/>
</dbReference>
<dbReference type="GO" id="GO:0016787">
    <property type="term" value="F:hydrolase activity"/>
    <property type="evidence" value="ECO:0007669"/>
    <property type="project" value="InterPro"/>
</dbReference>
<dbReference type="Pfam" id="PF00149">
    <property type="entry name" value="Metallophos"/>
    <property type="match status" value="1"/>
</dbReference>
<dbReference type="Gene3D" id="3.40.50.300">
    <property type="entry name" value="P-loop containing nucleotide triphosphate hydrolases"/>
    <property type="match status" value="1"/>
</dbReference>
<comment type="caution">
    <text evidence="4">The sequence shown here is derived from an EMBL/GenBank/DDBJ whole genome shotgun (WGS) entry which is preliminary data.</text>
</comment>
<protein>
    <submittedName>
        <fullName evidence="4">Serine/threonine protein phosphatase</fullName>
    </submittedName>
</protein>
<dbReference type="OrthoDB" id="9807890at2"/>
<proteinExistence type="predicted"/>
<dbReference type="Gene3D" id="3.60.21.10">
    <property type="match status" value="1"/>
</dbReference>
<dbReference type="Proteomes" id="UP000029714">
    <property type="component" value="Unassembled WGS sequence"/>
</dbReference>